<gene>
    <name evidence="2" type="ORF">DXA68_13415</name>
</gene>
<dbReference type="EMBL" id="QSCF01000020">
    <property type="protein sequence ID" value="RGX78036.1"/>
    <property type="molecule type" value="Genomic_DNA"/>
</dbReference>
<dbReference type="NCBIfam" id="NF038128">
    <property type="entry name" value="choice_anch_J"/>
    <property type="match status" value="1"/>
</dbReference>
<name>A0A413H3E5_9BACE</name>
<dbReference type="AlphaFoldDB" id="A0A413H3E5"/>
<evidence type="ECO:0000313" key="3">
    <source>
        <dbReference type="Proteomes" id="UP000286075"/>
    </source>
</evidence>
<protein>
    <recommendedName>
        <fullName evidence="4">DUF5017 domain-containing protein</fullName>
    </recommendedName>
</protein>
<sequence length="813" mass="88357">MKKNIVTSFVLLVLLAACNDDYNDQFDINSGYQDVKNITMTLQTSDYASIAGDKTNQALALAKDPEGKTGLEALESVGKNGYFTADATADEYIPAFLAEKYPNADLKSKFTITYNQYQAPSAYLKDFTNISSYALESEDYDGVWGDKVKASYLSPATVSKIPAILKEKVASAVAGDMVVVDYAYSETEPSIGGGGLPSEPTWTQVATVPVRATGKSWDFVNMGAIDLSAWKGQVVNIAFKYTSTDTGAATWELKNAKVLSVPYLDVYLFAEATDGTYAKVSKSSAFGGAGKYVIASLGADGQYYPFGRLDDGKTYGYMYPAPIKVEGGIIAATDAANFIITLEATEAGFNMKNVLGQYLYMSGTFDSFNVTTEVGAEGYDWTITSAGGADLFTITNVLKEKSVKLNYYVNKEGVAQYSFGSYAASKVSDKTYYINSLLGDMGGFTFYDVNTDGLDFIWQNTDKFGFKASAFVSNVNHASESYLVSPAIEIEENAVLPYITMDEAINFGSPEVLTVCVSTDYAVSANTRTMTRAYVASNTSSLYRFNGESWSLYANDDAKVAVVEPSVYASLGTSSITEPELVLPVYLNTKYPYAADADRAVVVYKKSADAYGVEEFTKSAGNWIVTPESVEQVTTFTLDKDGISAKISVYIDESLNGNEAGFKAQDLSLSGGISFVWVNTTSYGWKGAAFNTQCNAAESWLVSPAFDFRKGVAPVMTFDEAVNKLGTNATVAQHCFVKISTDYKDDVTKATWEEIQLEKRPVGTDWNFVNVGNIDLSKYVGNIVRIAFQYVSTGESAPTWEIQNILIKEKDAE</sequence>
<comment type="caution">
    <text evidence="2">The sequence shown here is derived from an EMBL/GenBank/DDBJ whole genome shotgun (WGS) entry which is preliminary data.</text>
</comment>
<evidence type="ECO:0008006" key="4">
    <source>
        <dbReference type="Google" id="ProtNLM"/>
    </source>
</evidence>
<evidence type="ECO:0000313" key="2">
    <source>
        <dbReference type="EMBL" id="RGX78036.1"/>
    </source>
</evidence>
<organism evidence="2 3">
    <name type="scientific">Bacteroides stercorirosoris</name>
    <dbReference type="NCBI Taxonomy" id="871324"/>
    <lineage>
        <taxon>Bacteria</taxon>
        <taxon>Pseudomonadati</taxon>
        <taxon>Bacteroidota</taxon>
        <taxon>Bacteroidia</taxon>
        <taxon>Bacteroidales</taxon>
        <taxon>Bacteroidaceae</taxon>
        <taxon>Bacteroides</taxon>
    </lineage>
</organism>
<reference evidence="2 3" key="1">
    <citation type="submission" date="2018-08" db="EMBL/GenBank/DDBJ databases">
        <title>A genome reference for cultivated species of the human gut microbiota.</title>
        <authorList>
            <person name="Zou Y."/>
            <person name="Xue W."/>
            <person name="Luo G."/>
        </authorList>
    </citation>
    <scope>NUCLEOTIDE SEQUENCE [LARGE SCALE GENOMIC DNA]</scope>
    <source>
        <strain evidence="2 3">OF03-9BH</strain>
    </source>
</reference>
<accession>A0A413H3E5</accession>
<proteinExistence type="predicted"/>
<dbReference type="Proteomes" id="UP000286075">
    <property type="component" value="Unassembled WGS sequence"/>
</dbReference>
<dbReference type="PROSITE" id="PS51257">
    <property type="entry name" value="PROKAR_LIPOPROTEIN"/>
    <property type="match status" value="1"/>
</dbReference>
<keyword evidence="1" id="KW-0732">Signal</keyword>
<dbReference type="RefSeq" id="WP_147347688.1">
    <property type="nucleotide sequence ID" value="NZ_CABMFG010000020.1"/>
</dbReference>
<evidence type="ECO:0000256" key="1">
    <source>
        <dbReference type="SAM" id="SignalP"/>
    </source>
</evidence>
<feature type="signal peptide" evidence="1">
    <location>
        <begin position="1"/>
        <end position="19"/>
    </location>
</feature>
<dbReference type="OrthoDB" id="1013052at2"/>
<feature type="chain" id="PRO_5019108450" description="DUF5017 domain-containing protein" evidence="1">
    <location>
        <begin position="20"/>
        <end position="813"/>
    </location>
</feature>